<dbReference type="Proteomes" id="UP000799423">
    <property type="component" value="Unassembled WGS sequence"/>
</dbReference>
<keyword evidence="3" id="KW-1185">Reference proteome</keyword>
<feature type="compositionally biased region" description="Basic and acidic residues" evidence="1">
    <location>
        <begin position="272"/>
        <end position="294"/>
    </location>
</feature>
<gene>
    <name evidence="2" type="ORF">T440DRAFT_468309</name>
</gene>
<evidence type="ECO:0000313" key="3">
    <source>
        <dbReference type="Proteomes" id="UP000799423"/>
    </source>
</evidence>
<evidence type="ECO:0000313" key="2">
    <source>
        <dbReference type="EMBL" id="KAF2850738.1"/>
    </source>
</evidence>
<protein>
    <submittedName>
        <fullName evidence="2">Uncharacterized protein</fullName>
    </submittedName>
</protein>
<evidence type="ECO:0000256" key="1">
    <source>
        <dbReference type="SAM" id="MobiDB-lite"/>
    </source>
</evidence>
<feature type="compositionally biased region" description="Polar residues" evidence="1">
    <location>
        <begin position="428"/>
        <end position="445"/>
    </location>
</feature>
<feature type="region of interest" description="Disordered" evidence="1">
    <location>
        <begin position="423"/>
        <end position="468"/>
    </location>
</feature>
<feature type="compositionally biased region" description="Basic and acidic residues" evidence="1">
    <location>
        <begin position="158"/>
        <end position="174"/>
    </location>
</feature>
<feature type="region of interest" description="Disordered" evidence="1">
    <location>
        <begin position="272"/>
        <end position="312"/>
    </location>
</feature>
<dbReference type="AlphaFoldDB" id="A0A6A7B917"/>
<feature type="region of interest" description="Disordered" evidence="1">
    <location>
        <begin position="54"/>
        <end position="218"/>
    </location>
</feature>
<sequence>MCELLRQHTDLNMEPKAEDYYDMPIDLLPSANFAGRPMSDIAMLDGLWTMIISSTSSSSDNEDDEEEGPTTPERNLPQAAEMPPTGPQKRPDITISSPSIEDQKSRLRSLSNDVKNMERPQLRKKANTAPSGTIPTMDIAMPQPRRATSARIGISDTGEEKDTQLSNRDNDSKTGRRAVKKKFGEAKYPPPQKPLPPVPGQKDTGSSPENRYISNSLGSFSQKLRVQRTLMQKQIGTLKTDIADYNSRGALNSAHSMLKTPRELYAIPEKQATHDAEPEPEVEHNARPDVDSMRSRKRRSARSISPATASPAAQSLVQARAYLRATNDIKVEDSSRPPRIYVPGAISLEEDPAMHRRDSVATLDPFDRPRHKAHRFSDMIVEEATIMFFDDLGVMEDATEASLDRYWLDSSRGYGADGYEQEAAWRRPSNSSVTETTPMSPQMTHSLHRSRFSSSSVSSNIPSPAMGKSARTGLGRLLSPALPGAALLRTPAIIEKQAKKWQARNEGG</sequence>
<feature type="compositionally biased region" description="Low complexity" evidence="1">
    <location>
        <begin position="452"/>
        <end position="463"/>
    </location>
</feature>
<dbReference type="EMBL" id="MU006305">
    <property type="protein sequence ID" value="KAF2850738.1"/>
    <property type="molecule type" value="Genomic_DNA"/>
</dbReference>
<dbReference type="OrthoDB" id="3786440at2759"/>
<accession>A0A6A7B917</accession>
<organism evidence="2 3">
    <name type="scientific">Plenodomus tracheiphilus IPT5</name>
    <dbReference type="NCBI Taxonomy" id="1408161"/>
    <lineage>
        <taxon>Eukaryota</taxon>
        <taxon>Fungi</taxon>
        <taxon>Dikarya</taxon>
        <taxon>Ascomycota</taxon>
        <taxon>Pezizomycotina</taxon>
        <taxon>Dothideomycetes</taxon>
        <taxon>Pleosporomycetidae</taxon>
        <taxon>Pleosporales</taxon>
        <taxon>Pleosporineae</taxon>
        <taxon>Leptosphaeriaceae</taxon>
        <taxon>Plenodomus</taxon>
    </lineage>
</organism>
<feature type="compositionally biased region" description="Pro residues" evidence="1">
    <location>
        <begin position="188"/>
        <end position="199"/>
    </location>
</feature>
<reference evidence="2" key="1">
    <citation type="submission" date="2020-01" db="EMBL/GenBank/DDBJ databases">
        <authorList>
            <consortium name="DOE Joint Genome Institute"/>
            <person name="Haridas S."/>
            <person name="Albert R."/>
            <person name="Binder M."/>
            <person name="Bloem J."/>
            <person name="Labutti K."/>
            <person name="Salamov A."/>
            <person name="Andreopoulos B."/>
            <person name="Baker S.E."/>
            <person name="Barry K."/>
            <person name="Bills G."/>
            <person name="Bluhm B.H."/>
            <person name="Cannon C."/>
            <person name="Castanera R."/>
            <person name="Culley D.E."/>
            <person name="Daum C."/>
            <person name="Ezra D."/>
            <person name="Gonzalez J.B."/>
            <person name="Henrissat B."/>
            <person name="Kuo A."/>
            <person name="Liang C."/>
            <person name="Lipzen A."/>
            <person name="Lutzoni F."/>
            <person name="Magnuson J."/>
            <person name="Mondo S."/>
            <person name="Nolan M."/>
            <person name="Ohm R."/>
            <person name="Pangilinan J."/>
            <person name="Park H.-J."/>
            <person name="Ramirez L."/>
            <person name="Alfaro M."/>
            <person name="Sun H."/>
            <person name="Tritt A."/>
            <person name="Yoshinaga Y."/>
            <person name="Zwiers L.-H."/>
            <person name="Turgeon B.G."/>
            <person name="Goodwin S.B."/>
            <person name="Spatafora J.W."/>
            <person name="Crous P.W."/>
            <person name="Grigoriev I.V."/>
        </authorList>
    </citation>
    <scope>NUCLEOTIDE SEQUENCE</scope>
    <source>
        <strain evidence="2">IPT5</strain>
    </source>
</reference>
<name>A0A6A7B917_9PLEO</name>
<proteinExistence type="predicted"/>
<feature type="compositionally biased region" description="Polar residues" evidence="1">
    <location>
        <begin position="203"/>
        <end position="218"/>
    </location>
</feature>